<evidence type="ECO:0000313" key="3">
    <source>
        <dbReference type="EMBL" id="EMP39353.1"/>
    </source>
</evidence>
<reference evidence="4" key="1">
    <citation type="journal article" date="2013" name="Nat. Genet.">
        <title>The draft genomes of soft-shell turtle and green sea turtle yield insights into the development and evolution of the turtle-specific body plan.</title>
        <authorList>
            <person name="Wang Z."/>
            <person name="Pascual-Anaya J."/>
            <person name="Zadissa A."/>
            <person name="Li W."/>
            <person name="Niimura Y."/>
            <person name="Huang Z."/>
            <person name="Li C."/>
            <person name="White S."/>
            <person name="Xiong Z."/>
            <person name="Fang D."/>
            <person name="Wang B."/>
            <person name="Ming Y."/>
            <person name="Chen Y."/>
            <person name="Zheng Y."/>
            <person name="Kuraku S."/>
            <person name="Pignatelli M."/>
            <person name="Herrero J."/>
            <person name="Beal K."/>
            <person name="Nozawa M."/>
            <person name="Li Q."/>
            <person name="Wang J."/>
            <person name="Zhang H."/>
            <person name="Yu L."/>
            <person name="Shigenobu S."/>
            <person name="Wang J."/>
            <person name="Liu J."/>
            <person name="Flicek P."/>
            <person name="Searle S."/>
            <person name="Wang J."/>
            <person name="Kuratani S."/>
            <person name="Yin Y."/>
            <person name="Aken B."/>
            <person name="Zhang G."/>
            <person name="Irie N."/>
        </authorList>
    </citation>
    <scope>NUCLEOTIDE SEQUENCE [LARGE SCALE GENOMIC DNA]</scope>
</reference>
<dbReference type="PANTHER" id="PTHR47595:SF1">
    <property type="entry name" value="MYB_SANT-LIKE DNA-BINDING DOMAIN-CONTAINING PROTEIN"/>
    <property type="match status" value="1"/>
</dbReference>
<sequence length="198" mass="22225">MPPCTRQAPVWRKGEVLDLISVWGEEAVQSQLCCSRRNYNTFGQISSDMMERGNDREAQQCRVKVKELRNAYCKARAANSHSSAAPVTCHFYKKLNMILEGRPISTLSTTMDTSEPSSTWQKEEEEEQSGSKGAEVEEDTPESLDAHSQELFSSQEEDDAEDVGPFGYKLLKILMHSFSKCKEFAMASSSKIPPLSLM</sequence>
<dbReference type="Proteomes" id="UP000031443">
    <property type="component" value="Unassembled WGS sequence"/>
</dbReference>
<name>M7C4J3_CHEMY</name>
<dbReference type="PANTHER" id="PTHR47595">
    <property type="entry name" value="HEAT SHOCK 70 KDA PROTEIN 14"/>
    <property type="match status" value="1"/>
</dbReference>
<accession>M7C4J3</accession>
<protein>
    <recommendedName>
        <fullName evidence="2">Myb/SANT-like DNA-binding domain-containing protein</fullName>
    </recommendedName>
</protein>
<proteinExistence type="predicted"/>
<feature type="compositionally biased region" description="Polar residues" evidence="1">
    <location>
        <begin position="106"/>
        <end position="120"/>
    </location>
</feature>
<dbReference type="InterPro" id="IPR044822">
    <property type="entry name" value="Myb_DNA-bind_4"/>
</dbReference>
<evidence type="ECO:0000259" key="2">
    <source>
        <dbReference type="Pfam" id="PF13837"/>
    </source>
</evidence>
<dbReference type="EMBL" id="KB516917">
    <property type="protein sequence ID" value="EMP39353.1"/>
    <property type="molecule type" value="Genomic_DNA"/>
</dbReference>
<gene>
    <name evidence="3" type="ORF">UY3_03405</name>
</gene>
<feature type="domain" description="Myb/SANT-like DNA-binding" evidence="2">
    <location>
        <begin position="10"/>
        <end position="97"/>
    </location>
</feature>
<feature type="region of interest" description="Disordered" evidence="1">
    <location>
        <begin position="106"/>
        <end position="162"/>
    </location>
</feature>
<dbReference type="Gene3D" id="1.10.10.60">
    <property type="entry name" value="Homeodomain-like"/>
    <property type="match status" value="1"/>
</dbReference>
<keyword evidence="4" id="KW-1185">Reference proteome</keyword>
<dbReference type="AlphaFoldDB" id="M7C4J3"/>
<dbReference type="Pfam" id="PF13837">
    <property type="entry name" value="Myb_DNA-bind_4"/>
    <property type="match status" value="1"/>
</dbReference>
<organism evidence="3 4">
    <name type="scientific">Chelonia mydas</name>
    <name type="common">Green sea-turtle</name>
    <name type="synonym">Chelonia agassizi</name>
    <dbReference type="NCBI Taxonomy" id="8469"/>
    <lineage>
        <taxon>Eukaryota</taxon>
        <taxon>Metazoa</taxon>
        <taxon>Chordata</taxon>
        <taxon>Craniata</taxon>
        <taxon>Vertebrata</taxon>
        <taxon>Euteleostomi</taxon>
        <taxon>Archelosauria</taxon>
        <taxon>Testudinata</taxon>
        <taxon>Testudines</taxon>
        <taxon>Cryptodira</taxon>
        <taxon>Durocryptodira</taxon>
        <taxon>Americhelydia</taxon>
        <taxon>Chelonioidea</taxon>
        <taxon>Cheloniidae</taxon>
        <taxon>Chelonia</taxon>
    </lineage>
</organism>
<evidence type="ECO:0000256" key="1">
    <source>
        <dbReference type="SAM" id="MobiDB-lite"/>
    </source>
</evidence>
<evidence type="ECO:0000313" key="4">
    <source>
        <dbReference type="Proteomes" id="UP000031443"/>
    </source>
</evidence>